<dbReference type="EMBL" id="MT142272">
    <property type="protein sequence ID" value="QJA77252.1"/>
    <property type="molecule type" value="Genomic_DNA"/>
</dbReference>
<protein>
    <recommendedName>
        <fullName evidence="2">Tail protein</fullName>
    </recommendedName>
</protein>
<gene>
    <name evidence="1" type="ORF">MM415A01346_0008</name>
</gene>
<reference evidence="1" key="1">
    <citation type="submission" date="2020-03" db="EMBL/GenBank/DDBJ databases">
        <title>The deep terrestrial virosphere.</title>
        <authorList>
            <person name="Holmfeldt K."/>
            <person name="Nilsson E."/>
            <person name="Simone D."/>
            <person name="Lopez-Fernandez M."/>
            <person name="Wu X."/>
            <person name="de Brujin I."/>
            <person name="Lundin D."/>
            <person name="Andersson A."/>
            <person name="Bertilsson S."/>
            <person name="Dopson M."/>
        </authorList>
    </citation>
    <scope>NUCLEOTIDE SEQUENCE</scope>
    <source>
        <strain evidence="1">MM415A01346</strain>
    </source>
</reference>
<name>A0A6M3K6A5_9ZZZZ</name>
<organism evidence="1">
    <name type="scientific">viral metagenome</name>
    <dbReference type="NCBI Taxonomy" id="1070528"/>
    <lineage>
        <taxon>unclassified sequences</taxon>
        <taxon>metagenomes</taxon>
        <taxon>organismal metagenomes</taxon>
    </lineage>
</organism>
<evidence type="ECO:0008006" key="2">
    <source>
        <dbReference type="Google" id="ProtNLM"/>
    </source>
</evidence>
<sequence>MFEIKINYHLEELHDLVRQYPMVVIEEGEKVMDIIVRRLESEVVMRTPRGVGGVAGLAGSIHGAVVSQGFPIHGVVGTPLEYAIVVEEGRRPNRAMPPVGPIALWAQRKLGVNVEDARSVGFVIARSIGKKGFKGAHMFRKAWEQLERWAQTELQSIVDRVSERLSD</sequence>
<dbReference type="AlphaFoldDB" id="A0A6M3K6A5"/>
<accession>A0A6M3K6A5</accession>
<evidence type="ECO:0000313" key="1">
    <source>
        <dbReference type="EMBL" id="QJA77252.1"/>
    </source>
</evidence>
<proteinExistence type="predicted"/>